<gene>
    <name evidence="1" type="ORF">HA49_07545</name>
</gene>
<dbReference type="STRING" id="642227.HA49_07545"/>
<proteinExistence type="predicted"/>
<dbReference type="Pfam" id="PF05488">
    <property type="entry name" value="PAAR_motif"/>
    <property type="match status" value="1"/>
</dbReference>
<accession>A0A095TDY8</accession>
<comment type="caution">
    <text evidence="1">The sequence shown here is derived from an EMBL/GenBank/DDBJ whole genome shotgun (WGS) entry which is preliminary data.</text>
</comment>
<dbReference type="Gene3D" id="2.60.200.60">
    <property type="match status" value="1"/>
</dbReference>
<evidence type="ECO:0000313" key="1">
    <source>
        <dbReference type="EMBL" id="KGD75106.1"/>
    </source>
</evidence>
<organism evidence="1 2">
    <name type="scientific">Tatumella morbirosei</name>
    <dbReference type="NCBI Taxonomy" id="642227"/>
    <lineage>
        <taxon>Bacteria</taxon>
        <taxon>Pseudomonadati</taxon>
        <taxon>Pseudomonadota</taxon>
        <taxon>Gammaproteobacteria</taxon>
        <taxon>Enterobacterales</taxon>
        <taxon>Erwiniaceae</taxon>
        <taxon>Tatumella</taxon>
    </lineage>
</organism>
<dbReference type="eggNOG" id="COG4104">
    <property type="taxonomic scope" value="Bacteria"/>
</dbReference>
<dbReference type="AlphaFoldDB" id="A0A095TDY8"/>
<protein>
    <submittedName>
        <fullName evidence="1">PAAR motif protein</fullName>
    </submittedName>
</protein>
<dbReference type="OrthoDB" id="6043530at2"/>
<keyword evidence="2" id="KW-1185">Reference proteome</keyword>
<reference evidence="1" key="1">
    <citation type="submission" date="2014-12" db="EMBL/GenBank/DDBJ databases">
        <title>The draft genome of the Tatumella morbirosei type strain, LMG23360T isolated from pineapple rot.</title>
        <authorList>
            <person name="Smits T.H."/>
            <person name="Palmer M."/>
            <person name="Venter S.N."/>
            <person name="Duffy B."/>
            <person name="Steenkamp E.T."/>
            <person name="Chan W.Y."/>
            <person name="Coutinho T.A."/>
            <person name="Coetzee M.P."/>
            <person name="De Maayer P."/>
        </authorList>
    </citation>
    <scope>NUCLEOTIDE SEQUENCE [LARGE SCALE GENOMIC DNA]</scope>
    <source>
        <strain evidence="1">LMG 23360</strain>
    </source>
</reference>
<sequence>MLSAARVSELTSHGGTIICGASTVFINGQPAAISGGSIATCAATHVAASVCSGSGQVFIQGFPAARSGDITGCGAVIVSGSGNVFIG</sequence>
<name>A0A095TDY8_9GAMM</name>
<dbReference type="EMBL" id="JPKR02000004">
    <property type="protein sequence ID" value="KGD75106.1"/>
    <property type="molecule type" value="Genomic_DNA"/>
</dbReference>
<evidence type="ECO:0000313" key="2">
    <source>
        <dbReference type="Proteomes" id="UP000029577"/>
    </source>
</evidence>
<dbReference type="RefSeq" id="WP_038018463.1">
    <property type="nucleotide sequence ID" value="NZ_JPKR02000004.1"/>
</dbReference>
<dbReference type="InterPro" id="IPR008727">
    <property type="entry name" value="PAAR_motif"/>
</dbReference>
<dbReference type="Proteomes" id="UP000029577">
    <property type="component" value="Unassembled WGS sequence"/>
</dbReference>